<dbReference type="SMR" id="A0A1D8PPS7"/>
<dbReference type="RefSeq" id="XP_713819.1">
    <property type="nucleotide sequence ID" value="XM_708726.1"/>
</dbReference>
<dbReference type="GeneID" id="3644558"/>
<evidence type="ECO:0000313" key="1">
    <source>
        <dbReference type="CGD" id="CAL0000174405"/>
    </source>
</evidence>
<reference evidence="2 3" key="1">
    <citation type="journal article" date="2004" name="Proc. Natl. Acad. Sci. U.S.A.">
        <title>The diploid genome sequence of Candida albicans.</title>
        <authorList>
            <person name="Jones T."/>
            <person name="Federspiel N.A."/>
            <person name="Chibana H."/>
            <person name="Dungan J."/>
            <person name="Kalman S."/>
            <person name="Magee B.B."/>
            <person name="Newport G."/>
            <person name="Thorstenson Y.R."/>
            <person name="Agabian N."/>
            <person name="Magee P.T."/>
            <person name="Davis R.W."/>
            <person name="Scherer S."/>
        </authorList>
    </citation>
    <scope>NUCLEOTIDE SEQUENCE [LARGE SCALE GENOMIC DNA]</scope>
    <source>
        <strain evidence="3">SC5314 / ATCC MYA-2876</strain>
    </source>
</reference>
<evidence type="ECO:0000313" key="2">
    <source>
        <dbReference type="EMBL" id="AOW30131.1"/>
    </source>
</evidence>
<dbReference type="OrthoDB" id="5328412at2759"/>
<dbReference type="eggNOG" id="ENOG502S3IE">
    <property type="taxonomic scope" value="Eukaryota"/>
</dbReference>
<dbReference type="VEuPathDB" id="FungiDB:C6_01950C_A"/>
<dbReference type="InParanoid" id="A0A1D8PPS7"/>
<dbReference type="Proteomes" id="UP000000559">
    <property type="component" value="Chromosome 6"/>
</dbReference>
<name>A0A1D8PPS7_CANAL</name>
<sequence>MRFRRLPKKSEIKKVYLPSTATEYLEQGSIDEESGERWLGSDVSKCLRFFNKAYSNYIQAIKLDPKLLDAHYNSVRLLLHTYQTFKRIPSGHDIAIENASLEVVQNISDIRIAYENSLERVQQLGQVPNDLLYNYAIVYLEWLESQQEEQDDESSLSVSFEQVVEVYDRVQGIFQNLLNSQMEELERFVNDLQNIDTNNFSGGDIYIGNSSSSSDKTKQEELTSEEVVQPTDLFETVLSSYKLIQSVYENASSNDLIQTVSQSVAPLLQINDNVANELIIKYSESSHVNSMISNITLKDVNELKLVKLNLLALAETDIFRSLDIWKNDNEIPETLPEKFMVASDSVQALLDRNDINLLTVNSQGTESDKDTFWKILTFQNNMLKRAQELLNESMQLQKKSNLQSEDLGSLIVQVSEVIIARADIELQRSSINNYSSSVNNHSVLMTNCKNLLKNAINIANLNGGLRERMMVKINREQCKLEAVFRLCILENRTSIEELDKVMTRNKWVNELPNLKKSGLYDDFGLNKIIVP</sequence>
<evidence type="ECO:0000313" key="3">
    <source>
        <dbReference type="Proteomes" id="UP000000559"/>
    </source>
</evidence>
<dbReference type="AlphaFoldDB" id="A0A1D8PPS7"/>
<dbReference type="KEGG" id="cal:CAALFM_C601950CA"/>
<accession>A0A1D8PPS7</accession>
<keyword evidence="3" id="KW-1185">Reference proteome</keyword>
<dbReference type="EMBL" id="CP017628">
    <property type="protein sequence ID" value="AOW30131.1"/>
    <property type="molecule type" value="Genomic_DNA"/>
</dbReference>
<dbReference type="FunCoup" id="A0A1D8PPS7">
    <property type="interactions" value="27"/>
</dbReference>
<gene>
    <name evidence="2" type="ordered locus">CAALFM_C601950CA</name>
    <name evidence="1" type="ordered locus">orf19.8304</name>
</gene>
<proteinExistence type="predicted"/>
<reference evidence="2 3" key="2">
    <citation type="journal article" date="2007" name="Genome Biol.">
        <title>Assembly of the Candida albicans genome into sixteen supercontigs aligned on the eight chromosomes.</title>
        <authorList>
            <person name="van het Hoog M."/>
            <person name="Rast T.J."/>
            <person name="Martchenko M."/>
            <person name="Grindle S."/>
            <person name="Dignard D."/>
            <person name="Hogues H."/>
            <person name="Cuomo C."/>
            <person name="Berriman M."/>
            <person name="Scherer S."/>
            <person name="Magee B.B."/>
            <person name="Whiteway M."/>
            <person name="Chibana H."/>
            <person name="Nantel A."/>
            <person name="Magee P.T."/>
        </authorList>
    </citation>
    <scope>GENOME REANNOTATION</scope>
    <source>
        <strain evidence="3">SC5314 / ATCC MYA-2876</strain>
    </source>
</reference>
<dbReference type="CGD" id="CAL0000174405">
    <property type="gene designation" value="orf19.8304"/>
</dbReference>
<reference evidence="2 3" key="3">
    <citation type="journal article" date="2013" name="Genome Biol.">
        <title>Assembly of a phased diploid Candida albicans genome facilitates allele-specific measurements and provides a simple model for repeat and indel structure.</title>
        <authorList>
            <person name="Muzzey D."/>
            <person name="Schwartz K."/>
            <person name="Weissman J.S."/>
            <person name="Sherlock G."/>
        </authorList>
    </citation>
    <scope>NUCLEOTIDE SEQUENCE [LARGE SCALE GENOMIC DNA]</scope>
    <source>
        <strain evidence="3">SC5314 / ATCC MYA-2876</strain>
    </source>
</reference>
<organism evidence="2 3">
    <name type="scientific">Candida albicans (strain SC5314 / ATCC MYA-2876)</name>
    <name type="common">Yeast</name>
    <dbReference type="NCBI Taxonomy" id="237561"/>
    <lineage>
        <taxon>Eukaryota</taxon>
        <taxon>Fungi</taxon>
        <taxon>Dikarya</taxon>
        <taxon>Ascomycota</taxon>
        <taxon>Saccharomycotina</taxon>
        <taxon>Pichiomycetes</taxon>
        <taxon>Debaryomycetaceae</taxon>
        <taxon>Candida/Lodderomyces clade</taxon>
        <taxon>Candida</taxon>
    </lineage>
</organism>
<protein>
    <submittedName>
        <fullName evidence="2">Uncharacterized protein</fullName>
    </submittedName>
</protein>